<dbReference type="STRING" id="399741.Spro_0373"/>
<dbReference type="PROSITE" id="PS01173">
    <property type="entry name" value="LIPASE_GDXG_HIS"/>
    <property type="match status" value="1"/>
</dbReference>
<dbReference type="GO" id="GO:0016787">
    <property type="term" value="F:hydrolase activity"/>
    <property type="evidence" value="ECO:0007669"/>
    <property type="project" value="UniProtKB-KW"/>
</dbReference>
<dbReference type="InterPro" id="IPR013094">
    <property type="entry name" value="AB_hydrolase_3"/>
</dbReference>
<evidence type="ECO:0000313" key="5">
    <source>
        <dbReference type="EMBL" id="ABV39481.1"/>
    </source>
</evidence>
<sequence length="339" mass="36782" precursor="true">MKTVSAVLTSALFTSATAVASEQPVNLPAPTAGVQAFLNVLNSGSGKPMEQLTPQEARQVLIGAQKGVTLPSAQVSEKIITVNGQPIKLKIVKPDNTAGTLPVFMFFHGGGWVLGDFPTHERLIRDLVRSSGAAAVYVDYTPSPEAHFPVAIHQAYEATKWVAEHGQEIGVDGSRLGLVGNSVGGNMVASVALQAKQFNGPKIRYNVMLWPVTDANFDNASYNRYENGYFLTKNMMEWFWDNYTTNASDRNNILASPLRATTEQLKGFPQTLIQTAELDVLRDEGEAFGRKLDAAGVPVTVTRYNGMIHDYGLLNPLSQEPTVKTALEQAASALHEHLK</sequence>
<feature type="domain" description="Alpha/beta hydrolase fold-3" evidence="4">
    <location>
        <begin position="105"/>
        <end position="311"/>
    </location>
</feature>
<dbReference type="Pfam" id="PF07859">
    <property type="entry name" value="Abhydrolase_3"/>
    <property type="match status" value="1"/>
</dbReference>
<comment type="similarity">
    <text evidence="1">Belongs to the 'GDXG' lipolytic enzyme family.</text>
</comment>
<dbReference type="PANTHER" id="PTHR48081:SF8">
    <property type="entry name" value="ALPHA_BETA HYDROLASE FOLD-3 DOMAIN-CONTAINING PROTEIN-RELATED"/>
    <property type="match status" value="1"/>
</dbReference>
<gene>
    <name evidence="5" type="ordered locus">Spro_0373</name>
</gene>
<feature type="chain" id="PRO_5002721753" evidence="3">
    <location>
        <begin position="21"/>
        <end position="339"/>
    </location>
</feature>
<proteinExistence type="inferred from homology"/>
<dbReference type="Gene3D" id="3.40.50.1820">
    <property type="entry name" value="alpha/beta hydrolase"/>
    <property type="match status" value="1"/>
</dbReference>
<evidence type="ECO:0000256" key="1">
    <source>
        <dbReference type="ARBA" id="ARBA00010515"/>
    </source>
</evidence>
<keyword evidence="3" id="KW-0732">Signal</keyword>
<evidence type="ECO:0000256" key="3">
    <source>
        <dbReference type="SAM" id="SignalP"/>
    </source>
</evidence>
<dbReference type="KEGG" id="spe:Spro_0373"/>
<feature type="signal peptide" evidence="3">
    <location>
        <begin position="1"/>
        <end position="20"/>
    </location>
</feature>
<dbReference type="EMBL" id="CP000826">
    <property type="protein sequence ID" value="ABV39481.1"/>
    <property type="molecule type" value="Genomic_DNA"/>
</dbReference>
<dbReference type="InterPro" id="IPR029058">
    <property type="entry name" value="AB_hydrolase_fold"/>
</dbReference>
<dbReference type="PANTHER" id="PTHR48081">
    <property type="entry name" value="AB HYDROLASE SUPERFAMILY PROTEIN C4A8.06C"/>
    <property type="match status" value="1"/>
</dbReference>
<dbReference type="eggNOG" id="COG0657">
    <property type="taxonomic scope" value="Bacteria"/>
</dbReference>
<dbReference type="AlphaFoldDB" id="A8G8P1"/>
<protein>
    <submittedName>
        <fullName evidence="5">Alpha/beta hydrolase fold-3 domain protein</fullName>
    </submittedName>
</protein>
<accession>A8G8P1</accession>
<evidence type="ECO:0000259" key="4">
    <source>
        <dbReference type="Pfam" id="PF07859"/>
    </source>
</evidence>
<name>A8G8P1_SERP5</name>
<evidence type="ECO:0000256" key="2">
    <source>
        <dbReference type="ARBA" id="ARBA00022801"/>
    </source>
</evidence>
<dbReference type="SUPFAM" id="SSF53474">
    <property type="entry name" value="alpha/beta-Hydrolases"/>
    <property type="match status" value="1"/>
</dbReference>
<dbReference type="InterPro" id="IPR050300">
    <property type="entry name" value="GDXG_lipolytic_enzyme"/>
</dbReference>
<dbReference type="OrthoDB" id="9806180at2"/>
<dbReference type="HOGENOM" id="CLU_012494_6_0_6"/>
<organism evidence="5">
    <name type="scientific">Serratia proteamaculans (strain 568)</name>
    <dbReference type="NCBI Taxonomy" id="399741"/>
    <lineage>
        <taxon>Bacteria</taxon>
        <taxon>Pseudomonadati</taxon>
        <taxon>Pseudomonadota</taxon>
        <taxon>Gammaproteobacteria</taxon>
        <taxon>Enterobacterales</taxon>
        <taxon>Yersiniaceae</taxon>
        <taxon>Serratia</taxon>
    </lineage>
</organism>
<reference evidence="5" key="1">
    <citation type="submission" date="2007-09" db="EMBL/GenBank/DDBJ databases">
        <title>Complete sequence of chromosome of Serratia proteamaculans 568.</title>
        <authorList>
            <consortium name="US DOE Joint Genome Institute"/>
            <person name="Copeland A."/>
            <person name="Lucas S."/>
            <person name="Lapidus A."/>
            <person name="Barry K."/>
            <person name="Glavina del Rio T."/>
            <person name="Dalin E."/>
            <person name="Tice H."/>
            <person name="Pitluck S."/>
            <person name="Chain P."/>
            <person name="Malfatti S."/>
            <person name="Shin M."/>
            <person name="Vergez L."/>
            <person name="Schmutz J."/>
            <person name="Larimer F."/>
            <person name="Land M."/>
            <person name="Hauser L."/>
            <person name="Kyrpides N."/>
            <person name="Kim E."/>
            <person name="Taghavi S."/>
            <person name="Newman L."/>
            <person name="Vangronsveld J."/>
            <person name="van der Lelie D."/>
            <person name="Richardson P."/>
        </authorList>
    </citation>
    <scope>NUCLEOTIDE SEQUENCE [LARGE SCALE GENOMIC DNA]</scope>
    <source>
        <strain evidence="5">568</strain>
    </source>
</reference>
<keyword evidence="2 5" id="KW-0378">Hydrolase</keyword>
<dbReference type="InterPro" id="IPR002168">
    <property type="entry name" value="Lipase_GDXG_HIS_AS"/>
</dbReference>